<dbReference type="PANTHER" id="PTHR36377:SF1">
    <property type="entry name" value="DNA MISMATCH REPAIR PROTEIN"/>
    <property type="match status" value="1"/>
</dbReference>
<dbReference type="PANTHER" id="PTHR36377">
    <property type="entry name" value="DNA MISMATCH REPAIR PROTEIN"/>
    <property type="match status" value="1"/>
</dbReference>
<evidence type="ECO:0000313" key="3">
    <source>
        <dbReference type="Proteomes" id="UP000245207"/>
    </source>
</evidence>
<keyword evidence="3" id="KW-1185">Reference proteome</keyword>
<gene>
    <name evidence="2" type="ORF">CTI12_AA102440</name>
</gene>
<name>A0A2U1PWU7_ARTAN</name>
<protein>
    <submittedName>
        <fullName evidence="2">Uncharacterized protein</fullName>
    </submittedName>
</protein>
<accession>A0A2U1PWU7</accession>
<reference evidence="2 3" key="1">
    <citation type="journal article" date="2018" name="Mol. Plant">
        <title>The genome of Artemisia annua provides insight into the evolution of Asteraceae family and artemisinin biosynthesis.</title>
        <authorList>
            <person name="Shen Q."/>
            <person name="Zhang L."/>
            <person name="Liao Z."/>
            <person name="Wang S."/>
            <person name="Yan T."/>
            <person name="Shi P."/>
            <person name="Liu M."/>
            <person name="Fu X."/>
            <person name="Pan Q."/>
            <person name="Wang Y."/>
            <person name="Lv Z."/>
            <person name="Lu X."/>
            <person name="Zhang F."/>
            <person name="Jiang W."/>
            <person name="Ma Y."/>
            <person name="Chen M."/>
            <person name="Hao X."/>
            <person name="Li L."/>
            <person name="Tang Y."/>
            <person name="Lv G."/>
            <person name="Zhou Y."/>
            <person name="Sun X."/>
            <person name="Brodelius P.E."/>
            <person name="Rose J.K.C."/>
            <person name="Tang K."/>
        </authorList>
    </citation>
    <scope>NUCLEOTIDE SEQUENCE [LARGE SCALE GENOMIC DNA]</scope>
    <source>
        <strain evidence="3">cv. Huhao1</strain>
        <tissue evidence="2">Leaf</tissue>
    </source>
</reference>
<feature type="compositionally biased region" description="Basic and acidic residues" evidence="1">
    <location>
        <begin position="83"/>
        <end position="92"/>
    </location>
</feature>
<dbReference type="EMBL" id="PKPP01000646">
    <property type="protein sequence ID" value="PWA90202.1"/>
    <property type="molecule type" value="Genomic_DNA"/>
</dbReference>
<dbReference type="OrthoDB" id="1845550at2759"/>
<comment type="caution">
    <text evidence="2">The sequence shown here is derived from an EMBL/GenBank/DDBJ whole genome shotgun (WGS) entry which is preliminary data.</text>
</comment>
<proteinExistence type="predicted"/>
<feature type="region of interest" description="Disordered" evidence="1">
    <location>
        <begin position="67"/>
        <end position="92"/>
    </location>
</feature>
<evidence type="ECO:0000256" key="1">
    <source>
        <dbReference type="SAM" id="MobiDB-lite"/>
    </source>
</evidence>
<evidence type="ECO:0000313" key="2">
    <source>
        <dbReference type="EMBL" id="PWA90202.1"/>
    </source>
</evidence>
<dbReference type="AlphaFoldDB" id="A0A2U1PWU7"/>
<sequence length="92" mass="10804">MRVLEQPEGILLNGRKRMLPTQRKPTSSYGSCWKYWLISTFYGTKWLDTWTNDDKVTVIESEKKAWENSPEAQAMREALNPWRKADDATKHS</sequence>
<organism evidence="2 3">
    <name type="scientific">Artemisia annua</name>
    <name type="common">Sweet wormwood</name>
    <dbReference type="NCBI Taxonomy" id="35608"/>
    <lineage>
        <taxon>Eukaryota</taxon>
        <taxon>Viridiplantae</taxon>
        <taxon>Streptophyta</taxon>
        <taxon>Embryophyta</taxon>
        <taxon>Tracheophyta</taxon>
        <taxon>Spermatophyta</taxon>
        <taxon>Magnoliopsida</taxon>
        <taxon>eudicotyledons</taxon>
        <taxon>Gunneridae</taxon>
        <taxon>Pentapetalae</taxon>
        <taxon>asterids</taxon>
        <taxon>campanulids</taxon>
        <taxon>Asterales</taxon>
        <taxon>Asteraceae</taxon>
        <taxon>Asteroideae</taxon>
        <taxon>Anthemideae</taxon>
        <taxon>Artemisiinae</taxon>
        <taxon>Artemisia</taxon>
    </lineage>
</organism>
<dbReference type="Proteomes" id="UP000245207">
    <property type="component" value="Unassembled WGS sequence"/>
</dbReference>